<organism evidence="2 3">
    <name type="scientific">Dickeya aquatica</name>
    <dbReference type="NCBI Taxonomy" id="1401087"/>
    <lineage>
        <taxon>Bacteria</taxon>
        <taxon>Pseudomonadati</taxon>
        <taxon>Pseudomonadota</taxon>
        <taxon>Gammaproteobacteria</taxon>
        <taxon>Enterobacterales</taxon>
        <taxon>Pectobacteriaceae</taxon>
        <taxon>Dickeya</taxon>
    </lineage>
</organism>
<accession>A0A375ABL4</accession>
<dbReference type="AlphaFoldDB" id="A0A375ABL4"/>
<proteinExistence type="predicted"/>
<reference evidence="2 3" key="1">
    <citation type="submission" date="2016-09" db="EMBL/GenBank/DDBJ databases">
        <authorList>
            <person name="Reverchon S."/>
            <person name="Nasser W."/>
            <person name="Leonard S."/>
            <person name="Brochier C."/>
            <person name="Duprey A."/>
        </authorList>
    </citation>
    <scope>NUCLEOTIDE SEQUENCE [LARGE SCALE GENOMIC DNA]</scope>
    <source>
        <strain evidence="2 3">174/2</strain>
    </source>
</reference>
<gene>
    <name evidence="2" type="ORF">DAQ1742_02631</name>
</gene>
<evidence type="ECO:0000256" key="1">
    <source>
        <dbReference type="SAM" id="MobiDB-lite"/>
    </source>
</evidence>
<dbReference type="EMBL" id="LT615367">
    <property type="protein sequence ID" value="SLM63504.1"/>
    <property type="molecule type" value="Genomic_DNA"/>
</dbReference>
<sequence>MAKYDWKKLLADYAAAYSATGISPVEWCAQNEVPYSSAKRYITIKAATDFIELNSQIRSSQKSDSQIRKEKGANRKSEKKRDDSGDNDMEESAGTDNSDTGDCPPETKPQRDASGRFAEGNKLGGNYGVPANAFQPGNQIPRKHSAYAKYLDADELFDAAKESDLRDELVFTRARALSVTKTLNKIMEDLHNAPDVETRIELYDKLLKAEAGLDRNIARIESIENSLSRLQLDAVNVPRLSADTLRIKAATAKLKAETEKLTAESKDVTTPLTDVVRDIHAMPDDGMLAQ</sequence>
<evidence type="ECO:0000313" key="2">
    <source>
        <dbReference type="EMBL" id="SLM63504.1"/>
    </source>
</evidence>
<protein>
    <submittedName>
        <fullName evidence="2">DNA packaging</fullName>
    </submittedName>
</protein>
<keyword evidence="3" id="KW-1185">Reference proteome</keyword>
<feature type="region of interest" description="Disordered" evidence="1">
    <location>
        <begin position="58"/>
        <end position="122"/>
    </location>
</feature>
<dbReference type="KEGG" id="daq:DAQ1742_02631"/>
<name>A0A375ABL4_9GAMM</name>
<feature type="compositionally biased region" description="Basic and acidic residues" evidence="1">
    <location>
        <begin position="65"/>
        <end position="84"/>
    </location>
</feature>
<dbReference type="RefSeq" id="WP_067486819.1">
    <property type="nucleotide sequence ID" value="NZ_LT615367.1"/>
</dbReference>
<dbReference type="Proteomes" id="UP000294820">
    <property type="component" value="Chromosome 1"/>
</dbReference>
<evidence type="ECO:0000313" key="3">
    <source>
        <dbReference type="Proteomes" id="UP000294820"/>
    </source>
</evidence>